<gene>
    <name evidence="2" type="ORF">GALMADRAFT_399464</name>
</gene>
<keyword evidence="1" id="KW-0812">Transmembrane</keyword>
<dbReference type="AlphaFoldDB" id="A0A067TS49"/>
<keyword evidence="1" id="KW-1133">Transmembrane helix</keyword>
<feature type="transmembrane region" description="Helical" evidence="1">
    <location>
        <begin position="44"/>
        <end position="61"/>
    </location>
</feature>
<organism evidence="2 3">
    <name type="scientific">Galerina marginata (strain CBS 339.88)</name>
    <dbReference type="NCBI Taxonomy" id="685588"/>
    <lineage>
        <taxon>Eukaryota</taxon>
        <taxon>Fungi</taxon>
        <taxon>Dikarya</taxon>
        <taxon>Basidiomycota</taxon>
        <taxon>Agaricomycotina</taxon>
        <taxon>Agaricomycetes</taxon>
        <taxon>Agaricomycetidae</taxon>
        <taxon>Agaricales</taxon>
        <taxon>Agaricineae</taxon>
        <taxon>Strophariaceae</taxon>
        <taxon>Galerina</taxon>
    </lineage>
</organism>
<protein>
    <submittedName>
        <fullName evidence="2">Uncharacterized protein</fullName>
    </submittedName>
</protein>
<proteinExistence type="predicted"/>
<evidence type="ECO:0000313" key="3">
    <source>
        <dbReference type="Proteomes" id="UP000027222"/>
    </source>
</evidence>
<keyword evidence="3" id="KW-1185">Reference proteome</keyword>
<reference evidence="3" key="1">
    <citation type="journal article" date="2014" name="Proc. Natl. Acad. Sci. U.S.A.">
        <title>Extensive sampling of basidiomycete genomes demonstrates inadequacy of the white-rot/brown-rot paradigm for wood decay fungi.</title>
        <authorList>
            <person name="Riley R."/>
            <person name="Salamov A.A."/>
            <person name="Brown D.W."/>
            <person name="Nagy L.G."/>
            <person name="Floudas D."/>
            <person name="Held B.W."/>
            <person name="Levasseur A."/>
            <person name="Lombard V."/>
            <person name="Morin E."/>
            <person name="Otillar R."/>
            <person name="Lindquist E.A."/>
            <person name="Sun H."/>
            <person name="LaButti K.M."/>
            <person name="Schmutz J."/>
            <person name="Jabbour D."/>
            <person name="Luo H."/>
            <person name="Baker S.E."/>
            <person name="Pisabarro A.G."/>
            <person name="Walton J.D."/>
            <person name="Blanchette R.A."/>
            <person name="Henrissat B."/>
            <person name="Martin F."/>
            <person name="Cullen D."/>
            <person name="Hibbett D.S."/>
            <person name="Grigoriev I.V."/>
        </authorList>
    </citation>
    <scope>NUCLEOTIDE SEQUENCE [LARGE SCALE GENOMIC DNA]</scope>
    <source>
        <strain evidence="3">CBS 339.88</strain>
    </source>
</reference>
<keyword evidence="1" id="KW-0472">Membrane</keyword>
<sequence length="113" mass="13241">MISRNLSVSDSSLAGMVYFECAFFLSGCLIPASRRPEVSLRRWFLWVPFWQIWAVALTALSHRSARFVPRWSCRKWPQVALSLVKPAFALFEFLYPTLLCEWYPHQLLSHFSI</sequence>
<evidence type="ECO:0000256" key="1">
    <source>
        <dbReference type="SAM" id="Phobius"/>
    </source>
</evidence>
<name>A0A067TS49_GALM3</name>
<dbReference type="HOGENOM" id="CLU_2133687_0_0_1"/>
<dbReference type="Proteomes" id="UP000027222">
    <property type="component" value="Unassembled WGS sequence"/>
</dbReference>
<accession>A0A067TS49</accession>
<feature type="transmembrane region" description="Helical" evidence="1">
    <location>
        <begin position="12"/>
        <end position="32"/>
    </location>
</feature>
<evidence type="ECO:0000313" key="2">
    <source>
        <dbReference type="EMBL" id="KDR86035.1"/>
    </source>
</evidence>
<dbReference type="EMBL" id="KL142367">
    <property type="protein sequence ID" value="KDR86035.1"/>
    <property type="molecule type" value="Genomic_DNA"/>
</dbReference>